<dbReference type="Pfam" id="PF00046">
    <property type="entry name" value="Homeodomain"/>
    <property type="match status" value="1"/>
</dbReference>
<reference evidence="4" key="1">
    <citation type="submission" date="2023-01" db="EMBL/GenBank/DDBJ databases">
        <title>Genome assembly of the deep-sea coral Lophelia pertusa.</title>
        <authorList>
            <person name="Herrera S."/>
            <person name="Cordes E."/>
        </authorList>
    </citation>
    <scope>NUCLEOTIDE SEQUENCE</scope>
    <source>
        <strain evidence="4">USNM1676648</strain>
        <tissue evidence="4">Polyp</tissue>
    </source>
</reference>
<comment type="subcellular location">
    <subcellularLocation>
        <location evidence="1 2">Nucleus</location>
    </subcellularLocation>
</comment>
<accession>A0A9W9YKD3</accession>
<keyword evidence="1 2" id="KW-0539">Nucleus</keyword>
<dbReference type="Proteomes" id="UP001163046">
    <property type="component" value="Unassembled WGS sequence"/>
</dbReference>
<proteinExistence type="predicted"/>
<evidence type="ECO:0000313" key="5">
    <source>
        <dbReference type="Proteomes" id="UP001163046"/>
    </source>
</evidence>
<dbReference type="GO" id="GO:0003677">
    <property type="term" value="F:DNA binding"/>
    <property type="evidence" value="ECO:0007669"/>
    <property type="project" value="UniProtKB-UniRule"/>
</dbReference>
<dbReference type="SUPFAM" id="SSF46689">
    <property type="entry name" value="Homeodomain-like"/>
    <property type="match status" value="1"/>
</dbReference>
<feature type="domain" description="Homeobox" evidence="3">
    <location>
        <begin position="87"/>
        <end position="131"/>
    </location>
</feature>
<comment type="caution">
    <text evidence="4">The sequence shown here is derived from an EMBL/GenBank/DDBJ whole genome shotgun (WGS) entry which is preliminary data.</text>
</comment>
<dbReference type="PROSITE" id="PS50071">
    <property type="entry name" value="HOMEOBOX_2"/>
    <property type="match status" value="1"/>
</dbReference>
<evidence type="ECO:0000256" key="1">
    <source>
        <dbReference type="PROSITE-ProRule" id="PRU00108"/>
    </source>
</evidence>
<evidence type="ECO:0000256" key="2">
    <source>
        <dbReference type="RuleBase" id="RU000682"/>
    </source>
</evidence>
<protein>
    <recommendedName>
        <fullName evidence="3">Homeobox domain-containing protein</fullName>
    </recommendedName>
</protein>
<dbReference type="GO" id="GO:0005634">
    <property type="term" value="C:nucleus"/>
    <property type="evidence" value="ECO:0007669"/>
    <property type="project" value="UniProtKB-SubCell"/>
</dbReference>
<gene>
    <name evidence="4" type="ORF">OS493_027873</name>
</gene>
<dbReference type="Gene3D" id="1.10.10.60">
    <property type="entry name" value="Homeodomain-like"/>
    <property type="match status" value="1"/>
</dbReference>
<name>A0A9W9YKD3_9CNID</name>
<dbReference type="OrthoDB" id="5952949at2759"/>
<organism evidence="4 5">
    <name type="scientific">Desmophyllum pertusum</name>
    <dbReference type="NCBI Taxonomy" id="174260"/>
    <lineage>
        <taxon>Eukaryota</taxon>
        <taxon>Metazoa</taxon>
        <taxon>Cnidaria</taxon>
        <taxon>Anthozoa</taxon>
        <taxon>Hexacorallia</taxon>
        <taxon>Scleractinia</taxon>
        <taxon>Caryophylliina</taxon>
        <taxon>Caryophylliidae</taxon>
        <taxon>Desmophyllum</taxon>
    </lineage>
</organism>
<keyword evidence="1 2" id="KW-0371">Homeobox</keyword>
<dbReference type="CDD" id="cd00086">
    <property type="entry name" value="homeodomain"/>
    <property type="match status" value="1"/>
</dbReference>
<dbReference type="AlphaFoldDB" id="A0A9W9YKD3"/>
<evidence type="ECO:0000313" key="4">
    <source>
        <dbReference type="EMBL" id="KAJ7355084.1"/>
    </source>
</evidence>
<keyword evidence="5" id="KW-1185">Reference proteome</keyword>
<sequence length="131" mass="15031">MNTRCGTLASEALTVDSVKRKLYFDEPNHRRMEPGLLRAPIWKRAEKKSRRSLDFGETDPSVLLHCPDLLPNRFDLNSLIMCSSGDKIIFTADQKATLEAVFRKRRYPDQKQKGTLAAKLDVNITKVQVWL</sequence>
<dbReference type="InterPro" id="IPR009057">
    <property type="entry name" value="Homeodomain-like_sf"/>
</dbReference>
<dbReference type="EMBL" id="MU827327">
    <property type="protein sequence ID" value="KAJ7355084.1"/>
    <property type="molecule type" value="Genomic_DNA"/>
</dbReference>
<evidence type="ECO:0000259" key="3">
    <source>
        <dbReference type="PROSITE" id="PS50071"/>
    </source>
</evidence>
<dbReference type="InterPro" id="IPR001356">
    <property type="entry name" value="HD"/>
</dbReference>
<keyword evidence="1 2" id="KW-0238">DNA-binding</keyword>